<dbReference type="InterPro" id="IPR007011">
    <property type="entry name" value="LEA_SMP_dom"/>
</dbReference>
<dbReference type="PANTHER" id="PTHR31174:SF31">
    <property type="entry name" value="LATE EMBRYOGENESIS ABUNDANT PROTEIN 3"/>
    <property type="match status" value="1"/>
</dbReference>
<feature type="domain" description="SMP" evidence="3">
    <location>
        <begin position="2"/>
        <end position="47"/>
    </location>
</feature>
<comment type="caution">
    <text evidence="4">The sequence shown here is derived from an EMBL/GenBank/DDBJ whole genome shotgun (WGS) entry which is preliminary data.</text>
</comment>
<sequence length="88" mass="9091">MSGELASKPIAPQDAATMQAAENMALGNTQKGGVAAVMQSAAAVNERGGAVGHYDYTDVAREQGVTVTETVIGPRRIITETVVDQVFA</sequence>
<name>A0A7J7GDC6_CAMSI</name>
<evidence type="ECO:0000256" key="2">
    <source>
        <dbReference type="ARBA" id="ARBA00022737"/>
    </source>
</evidence>
<dbReference type="InterPro" id="IPR042971">
    <property type="entry name" value="LEA_SMP"/>
</dbReference>
<dbReference type="Proteomes" id="UP000593564">
    <property type="component" value="Unassembled WGS sequence"/>
</dbReference>
<dbReference type="AlphaFoldDB" id="A0A7J7GDC6"/>
<dbReference type="EMBL" id="JACBKZ010000012">
    <property type="protein sequence ID" value="KAF5937404.1"/>
    <property type="molecule type" value="Genomic_DNA"/>
</dbReference>
<keyword evidence="2" id="KW-0677">Repeat</keyword>
<proteinExistence type="inferred from homology"/>
<evidence type="ECO:0000313" key="4">
    <source>
        <dbReference type="EMBL" id="KAF5937404.1"/>
    </source>
</evidence>
<reference evidence="4 5" key="2">
    <citation type="submission" date="2020-07" db="EMBL/GenBank/DDBJ databases">
        <title>Genome assembly of wild tea tree DASZ reveals pedigree and selection history of tea varieties.</title>
        <authorList>
            <person name="Zhang W."/>
        </authorList>
    </citation>
    <scope>NUCLEOTIDE SEQUENCE [LARGE SCALE GENOMIC DNA]</scope>
    <source>
        <strain evidence="5">cv. G240</strain>
        <tissue evidence="4">Leaf</tissue>
    </source>
</reference>
<dbReference type="PANTHER" id="PTHR31174">
    <property type="entry name" value="SEED MATURATION FAMILY PROTEIN"/>
    <property type="match status" value="1"/>
</dbReference>
<organism evidence="4 5">
    <name type="scientific">Camellia sinensis</name>
    <name type="common">Tea plant</name>
    <name type="synonym">Thea sinensis</name>
    <dbReference type="NCBI Taxonomy" id="4442"/>
    <lineage>
        <taxon>Eukaryota</taxon>
        <taxon>Viridiplantae</taxon>
        <taxon>Streptophyta</taxon>
        <taxon>Embryophyta</taxon>
        <taxon>Tracheophyta</taxon>
        <taxon>Spermatophyta</taxon>
        <taxon>Magnoliopsida</taxon>
        <taxon>eudicotyledons</taxon>
        <taxon>Gunneridae</taxon>
        <taxon>Pentapetalae</taxon>
        <taxon>asterids</taxon>
        <taxon>Ericales</taxon>
        <taxon>Theaceae</taxon>
        <taxon>Camellia</taxon>
    </lineage>
</organism>
<accession>A0A7J7GDC6</accession>
<comment type="similarity">
    <text evidence="1">Belongs to the LEA type SMP family.</text>
</comment>
<evidence type="ECO:0000256" key="1">
    <source>
        <dbReference type="ARBA" id="ARBA00010733"/>
    </source>
</evidence>
<evidence type="ECO:0000259" key="3">
    <source>
        <dbReference type="Pfam" id="PF04927"/>
    </source>
</evidence>
<reference evidence="5" key="1">
    <citation type="journal article" date="2020" name="Nat. Commun.">
        <title>Genome assembly of wild tea tree DASZ reveals pedigree and selection history of tea varieties.</title>
        <authorList>
            <person name="Zhang W."/>
            <person name="Zhang Y."/>
            <person name="Qiu H."/>
            <person name="Guo Y."/>
            <person name="Wan H."/>
            <person name="Zhang X."/>
            <person name="Scossa F."/>
            <person name="Alseekh S."/>
            <person name="Zhang Q."/>
            <person name="Wang P."/>
            <person name="Xu L."/>
            <person name="Schmidt M.H."/>
            <person name="Jia X."/>
            <person name="Li D."/>
            <person name="Zhu A."/>
            <person name="Guo F."/>
            <person name="Chen W."/>
            <person name="Ni D."/>
            <person name="Usadel B."/>
            <person name="Fernie A.R."/>
            <person name="Wen W."/>
        </authorList>
    </citation>
    <scope>NUCLEOTIDE SEQUENCE [LARGE SCALE GENOMIC DNA]</scope>
    <source>
        <strain evidence="5">cv. G240</strain>
    </source>
</reference>
<keyword evidence="5" id="KW-1185">Reference proteome</keyword>
<protein>
    <recommendedName>
        <fullName evidence="3">SMP domain-containing protein</fullName>
    </recommendedName>
</protein>
<dbReference type="Pfam" id="PF04927">
    <property type="entry name" value="SMP"/>
    <property type="match status" value="1"/>
</dbReference>
<gene>
    <name evidence="4" type="ORF">HYC85_024910</name>
</gene>
<evidence type="ECO:0000313" key="5">
    <source>
        <dbReference type="Proteomes" id="UP000593564"/>
    </source>
</evidence>